<comment type="caution">
    <text evidence="3">The sequence shown here is derived from an EMBL/GenBank/DDBJ whole genome shotgun (WGS) entry which is preliminary data.</text>
</comment>
<feature type="region of interest" description="Disordered" evidence="1">
    <location>
        <begin position="115"/>
        <end position="167"/>
    </location>
</feature>
<keyword evidence="2" id="KW-0812">Transmembrane</keyword>
<dbReference type="EMBL" id="MU155681">
    <property type="protein sequence ID" value="KAF9471467.1"/>
    <property type="molecule type" value="Genomic_DNA"/>
</dbReference>
<feature type="compositionally biased region" description="Basic and acidic residues" evidence="1">
    <location>
        <begin position="154"/>
        <end position="166"/>
    </location>
</feature>
<gene>
    <name evidence="3" type="ORF">BDN70DRAFT_926136</name>
</gene>
<evidence type="ECO:0000313" key="3">
    <source>
        <dbReference type="EMBL" id="KAF9471467.1"/>
    </source>
</evidence>
<dbReference type="Proteomes" id="UP000807469">
    <property type="component" value="Unassembled WGS sequence"/>
</dbReference>
<reference evidence="3" key="1">
    <citation type="submission" date="2020-11" db="EMBL/GenBank/DDBJ databases">
        <authorList>
            <consortium name="DOE Joint Genome Institute"/>
            <person name="Ahrendt S."/>
            <person name="Riley R."/>
            <person name="Andreopoulos W."/>
            <person name="Labutti K."/>
            <person name="Pangilinan J."/>
            <person name="Ruiz-Duenas F.J."/>
            <person name="Barrasa J.M."/>
            <person name="Sanchez-Garcia M."/>
            <person name="Camarero S."/>
            <person name="Miyauchi S."/>
            <person name="Serrano A."/>
            <person name="Linde D."/>
            <person name="Babiker R."/>
            <person name="Drula E."/>
            <person name="Ayuso-Fernandez I."/>
            <person name="Pacheco R."/>
            <person name="Padilla G."/>
            <person name="Ferreira P."/>
            <person name="Barriuso J."/>
            <person name="Kellner H."/>
            <person name="Castanera R."/>
            <person name="Alfaro M."/>
            <person name="Ramirez L."/>
            <person name="Pisabarro A.G."/>
            <person name="Kuo A."/>
            <person name="Tritt A."/>
            <person name="Lipzen A."/>
            <person name="He G."/>
            <person name="Yan M."/>
            <person name="Ng V."/>
            <person name="Cullen D."/>
            <person name="Martin F."/>
            <person name="Rosso M.-N."/>
            <person name="Henrissat B."/>
            <person name="Hibbett D."/>
            <person name="Martinez A.T."/>
            <person name="Grigoriev I.V."/>
        </authorList>
    </citation>
    <scope>NUCLEOTIDE SEQUENCE</scope>
    <source>
        <strain evidence="3">CIRM-BRFM 674</strain>
    </source>
</reference>
<protein>
    <submittedName>
        <fullName evidence="3">Uncharacterized protein</fullName>
    </submittedName>
</protein>
<keyword evidence="2" id="KW-1133">Transmembrane helix</keyword>
<organism evidence="3 4">
    <name type="scientific">Pholiota conissans</name>
    <dbReference type="NCBI Taxonomy" id="109636"/>
    <lineage>
        <taxon>Eukaryota</taxon>
        <taxon>Fungi</taxon>
        <taxon>Dikarya</taxon>
        <taxon>Basidiomycota</taxon>
        <taxon>Agaricomycotina</taxon>
        <taxon>Agaricomycetes</taxon>
        <taxon>Agaricomycetidae</taxon>
        <taxon>Agaricales</taxon>
        <taxon>Agaricineae</taxon>
        <taxon>Strophariaceae</taxon>
        <taxon>Pholiota</taxon>
    </lineage>
</organism>
<keyword evidence="4" id="KW-1185">Reference proteome</keyword>
<name>A0A9P5YKE9_9AGAR</name>
<keyword evidence="2" id="KW-0472">Membrane</keyword>
<feature type="compositionally biased region" description="Acidic residues" evidence="1">
    <location>
        <begin position="70"/>
        <end position="83"/>
    </location>
</feature>
<feature type="transmembrane region" description="Helical" evidence="2">
    <location>
        <begin position="6"/>
        <end position="39"/>
    </location>
</feature>
<sequence length="233" mass="25686">MFVVVVVVVSVVVVFMCVFVFVVVAVVVFVFAVVVAVVVRDRDRGRVHGHVRARVRVRRSKKPRLRESEPEGYEDNAEMETEMETDRGGEIYGPAVRRGATHIAVKGEFECEGVGEGVGEGERREAGSAPNGIQDIDDTSSIHGSVHRHRPTHRQPESKRAREHRPTQPVDLVIVCLDIQENPPRSKMTHVVLVDTYEIWEDIDNLGGRGGNSSILGVQCDALGGYVGRGATR</sequence>
<evidence type="ECO:0000256" key="2">
    <source>
        <dbReference type="SAM" id="Phobius"/>
    </source>
</evidence>
<feature type="region of interest" description="Disordered" evidence="1">
    <location>
        <begin position="59"/>
        <end position="84"/>
    </location>
</feature>
<evidence type="ECO:0000256" key="1">
    <source>
        <dbReference type="SAM" id="MobiDB-lite"/>
    </source>
</evidence>
<accession>A0A9P5YKE9</accession>
<proteinExistence type="predicted"/>
<evidence type="ECO:0000313" key="4">
    <source>
        <dbReference type="Proteomes" id="UP000807469"/>
    </source>
</evidence>
<dbReference type="AlphaFoldDB" id="A0A9P5YKE9"/>